<dbReference type="Pfam" id="PF12680">
    <property type="entry name" value="SnoaL_2"/>
    <property type="match status" value="1"/>
</dbReference>
<dbReference type="RefSeq" id="WP_235658417.1">
    <property type="nucleotide sequence ID" value="NZ_QJJU01000011.1"/>
</dbReference>
<protein>
    <submittedName>
        <fullName evidence="2">Ketosteroid isomerase-like protein</fullName>
    </submittedName>
</protein>
<dbReference type="Proteomes" id="UP000247781">
    <property type="component" value="Unassembled WGS sequence"/>
</dbReference>
<proteinExistence type="predicted"/>
<organism evidence="2 3">
    <name type="scientific">Mycolicibacterium moriokaense</name>
    <dbReference type="NCBI Taxonomy" id="39691"/>
    <lineage>
        <taxon>Bacteria</taxon>
        <taxon>Bacillati</taxon>
        <taxon>Actinomycetota</taxon>
        <taxon>Actinomycetes</taxon>
        <taxon>Mycobacteriales</taxon>
        <taxon>Mycobacteriaceae</taxon>
        <taxon>Mycolicibacterium</taxon>
    </lineage>
</organism>
<dbReference type="SUPFAM" id="SSF54427">
    <property type="entry name" value="NTF2-like"/>
    <property type="match status" value="1"/>
</dbReference>
<evidence type="ECO:0000313" key="2">
    <source>
        <dbReference type="EMBL" id="PXX07341.1"/>
    </source>
</evidence>
<evidence type="ECO:0000313" key="3">
    <source>
        <dbReference type="Proteomes" id="UP000247781"/>
    </source>
</evidence>
<reference evidence="2 3" key="2">
    <citation type="submission" date="2018-06" db="EMBL/GenBank/DDBJ databases">
        <title>Sequencing of bacterial isolates from soil warming experiment in Harvard Forest, Massachusetts, USA.</title>
        <authorList>
            <person name="Deangelis K.PhD."/>
        </authorList>
    </citation>
    <scope>NUCLEOTIDE SEQUENCE [LARGE SCALE GENOMIC DNA]</scope>
    <source>
        <strain evidence="2 3">GAS496</strain>
    </source>
</reference>
<comment type="caution">
    <text evidence="2">The sequence shown here is derived from an EMBL/GenBank/DDBJ whole genome shotgun (WGS) entry which is preliminary data.</text>
</comment>
<keyword evidence="3" id="KW-1185">Reference proteome</keyword>
<dbReference type="InterPro" id="IPR032710">
    <property type="entry name" value="NTF2-like_dom_sf"/>
</dbReference>
<name>A0A318HLQ8_9MYCO</name>
<sequence>MIENVDDFRALDPFFRTIEQGLAGYVDGEHFFDMLAQDVVFDFIITVPDYPRHIVGRANLIELYRGYGSTFFLDRCYDLRAHHSPSTSTVVLEYSSEGTVVATGQPYGNRYISVVVIKDRKVAEWRDYLDPLRVFAALEGRPFEPDGTADR</sequence>
<dbReference type="AlphaFoldDB" id="A0A318HLQ8"/>
<reference evidence="3" key="1">
    <citation type="submission" date="2018-05" db="EMBL/GenBank/DDBJ databases">
        <authorList>
            <person name="Deangelis K."/>
            <person name="Huntemann M."/>
            <person name="Clum A."/>
            <person name="Pillay M."/>
            <person name="Palaniappan K."/>
            <person name="Varghese N."/>
            <person name="Mikhailova N."/>
            <person name="Stamatis D."/>
            <person name="Reddy T."/>
            <person name="Daum C."/>
            <person name="Shapiro N."/>
            <person name="Ivanova N."/>
            <person name="Kyrpides N."/>
            <person name="Woyke T."/>
        </authorList>
    </citation>
    <scope>NUCLEOTIDE SEQUENCE [LARGE SCALE GENOMIC DNA]</scope>
    <source>
        <strain evidence="3">GAS496</strain>
    </source>
</reference>
<evidence type="ECO:0000259" key="1">
    <source>
        <dbReference type="Pfam" id="PF12680"/>
    </source>
</evidence>
<feature type="domain" description="SnoaL-like" evidence="1">
    <location>
        <begin position="27"/>
        <end position="125"/>
    </location>
</feature>
<dbReference type="EMBL" id="QJJU01000011">
    <property type="protein sequence ID" value="PXX07341.1"/>
    <property type="molecule type" value="Genomic_DNA"/>
</dbReference>
<keyword evidence="2" id="KW-0413">Isomerase</keyword>
<accession>A0A318HLQ8</accession>
<dbReference type="Gene3D" id="3.10.450.50">
    <property type="match status" value="1"/>
</dbReference>
<dbReference type="GO" id="GO:0016853">
    <property type="term" value="F:isomerase activity"/>
    <property type="evidence" value="ECO:0007669"/>
    <property type="project" value="UniProtKB-KW"/>
</dbReference>
<dbReference type="InterPro" id="IPR037401">
    <property type="entry name" value="SnoaL-like"/>
</dbReference>
<gene>
    <name evidence="2" type="ORF">C8E89_111125</name>
</gene>